<dbReference type="InterPro" id="IPR000433">
    <property type="entry name" value="Znf_ZZ"/>
</dbReference>
<name>A0AAD5X717_9FUNG</name>
<feature type="compositionally biased region" description="Basic and acidic residues" evidence="5">
    <location>
        <begin position="186"/>
        <end position="196"/>
    </location>
</feature>
<evidence type="ECO:0000313" key="7">
    <source>
        <dbReference type="EMBL" id="KAJ3054031.1"/>
    </source>
</evidence>
<accession>A0AAD5X717</accession>
<evidence type="ECO:0000256" key="1">
    <source>
        <dbReference type="ARBA" id="ARBA00022723"/>
    </source>
</evidence>
<dbReference type="Gene3D" id="3.30.60.90">
    <property type="match status" value="1"/>
</dbReference>
<feature type="compositionally biased region" description="Low complexity" evidence="5">
    <location>
        <begin position="94"/>
        <end position="124"/>
    </location>
</feature>
<sequence length="625" mass="68625">MGAWPLRLCSTCSGPVEVSASATYCPYCSPASSSGTQHDDPVSLPSTYLAPPVNEVYLQTQPPTSNVDDPDVTLVRRRPTNTSNDTFQPPPAFLSPSMSTSSQLSNPSSIPLSPAHAQFTTDPLTTPPPLPPRTSTRVYRVAPPLAPPDNANPHASSKSDQSGHSIEATSDDTLIGTNPTPGEVDAPDHPSHHDKAGIISHYPETGETQSTLSHQLAPINADIDGTFPDDATEAATIRSSSPPPLPPRTIQCSADNVLIALYPLIKLDTNTPTDRLLSLLTTIFHVLDDSIHPGTSRHWEPTKLDAFHLLSSNHPTSATHLPLPALQLYYSTILGSTYEGITRTIPLEPSHPGKICNSCGAKNFRGIRYKCTKCIHYDVCDVCYVDIGRRHYQGHWFREKYPVRAGLGHASQETGVEVIALTFKDVQDLIVFESLRDPNAMFACLAGVTKKYKLPFRICREELPPYPIPSALELDALARSNLSEWAEADRVRKEAEREALRIQMEEEYRRKSEERRRRAEGQVYVPGPVGRGGTISRSTEEGMAGVDSHLQARSSMETAPVPSPRNEDKGKGPAIEYLRNAEAPPTPPRTPFRPMLDESPEESARRSQEWVERVKIGSEGKELRL</sequence>
<evidence type="ECO:0000256" key="2">
    <source>
        <dbReference type="ARBA" id="ARBA00022771"/>
    </source>
</evidence>
<feature type="region of interest" description="Disordered" evidence="5">
    <location>
        <begin position="220"/>
        <end position="248"/>
    </location>
</feature>
<feature type="domain" description="ZZ-type" evidence="6">
    <location>
        <begin position="351"/>
        <end position="405"/>
    </location>
</feature>
<feature type="compositionally biased region" description="Polar residues" evidence="5">
    <location>
        <begin position="156"/>
        <end position="180"/>
    </location>
</feature>
<comment type="caution">
    <text evidence="7">The sequence shown here is derived from an EMBL/GenBank/DDBJ whole genome shotgun (WGS) entry which is preliminary data.</text>
</comment>
<protein>
    <recommendedName>
        <fullName evidence="6">ZZ-type domain-containing protein</fullName>
    </recommendedName>
</protein>
<evidence type="ECO:0000256" key="4">
    <source>
        <dbReference type="PROSITE-ProRule" id="PRU00228"/>
    </source>
</evidence>
<feature type="region of interest" description="Disordered" evidence="5">
    <location>
        <begin position="507"/>
        <end position="625"/>
    </location>
</feature>
<dbReference type="SUPFAM" id="SSF57850">
    <property type="entry name" value="RING/U-box"/>
    <property type="match status" value="1"/>
</dbReference>
<dbReference type="EMBL" id="JADGJD010000163">
    <property type="protein sequence ID" value="KAJ3054031.1"/>
    <property type="molecule type" value="Genomic_DNA"/>
</dbReference>
<evidence type="ECO:0000256" key="3">
    <source>
        <dbReference type="ARBA" id="ARBA00022833"/>
    </source>
</evidence>
<feature type="compositionally biased region" description="Basic and acidic residues" evidence="5">
    <location>
        <begin position="507"/>
        <end position="520"/>
    </location>
</feature>
<dbReference type="PROSITE" id="PS50135">
    <property type="entry name" value="ZF_ZZ_2"/>
    <property type="match status" value="1"/>
</dbReference>
<feature type="compositionally biased region" description="Basic and acidic residues" evidence="5">
    <location>
        <begin position="602"/>
        <end position="625"/>
    </location>
</feature>
<dbReference type="SMART" id="SM00291">
    <property type="entry name" value="ZnF_ZZ"/>
    <property type="match status" value="1"/>
</dbReference>
<feature type="region of interest" description="Disordered" evidence="5">
    <location>
        <begin position="57"/>
        <end position="198"/>
    </location>
</feature>
<dbReference type="InterPro" id="IPR043145">
    <property type="entry name" value="Znf_ZZ_sf"/>
</dbReference>
<dbReference type="AlphaFoldDB" id="A0AAD5X717"/>
<feature type="compositionally biased region" description="Polar residues" evidence="5">
    <location>
        <begin position="57"/>
        <end position="67"/>
    </location>
</feature>
<evidence type="ECO:0000313" key="8">
    <source>
        <dbReference type="Proteomes" id="UP001212841"/>
    </source>
</evidence>
<reference evidence="7" key="1">
    <citation type="submission" date="2020-05" db="EMBL/GenBank/DDBJ databases">
        <title>Phylogenomic resolution of chytrid fungi.</title>
        <authorList>
            <person name="Stajich J.E."/>
            <person name="Amses K."/>
            <person name="Simmons R."/>
            <person name="Seto K."/>
            <person name="Myers J."/>
            <person name="Bonds A."/>
            <person name="Quandt C.A."/>
            <person name="Barry K."/>
            <person name="Liu P."/>
            <person name="Grigoriev I."/>
            <person name="Longcore J.E."/>
            <person name="James T.Y."/>
        </authorList>
    </citation>
    <scope>NUCLEOTIDE SEQUENCE</scope>
    <source>
        <strain evidence="7">JEL0318</strain>
    </source>
</reference>
<proteinExistence type="predicted"/>
<organism evidence="7 8">
    <name type="scientific">Rhizophlyctis rosea</name>
    <dbReference type="NCBI Taxonomy" id="64517"/>
    <lineage>
        <taxon>Eukaryota</taxon>
        <taxon>Fungi</taxon>
        <taxon>Fungi incertae sedis</taxon>
        <taxon>Chytridiomycota</taxon>
        <taxon>Chytridiomycota incertae sedis</taxon>
        <taxon>Chytridiomycetes</taxon>
        <taxon>Rhizophlyctidales</taxon>
        <taxon>Rhizophlyctidaceae</taxon>
        <taxon>Rhizophlyctis</taxon>
    </lineage>
</organism>
<keyword evidence="1" id="KW-0479">Metal-binding</keyword>
<keyword evidence="3" id="KW-0862">Zinc</keyword>
<dbReference type="Pfam" id="PF00569">
    <property type="entry name" value="ZZ"/>
    <property type="match status" value="1"/>
</dbReference>
<evidence type="ECO:0000259" key="6">
    <source>
        <dbReference type="PROSITE" id="PS50135"/>
    </source>
</evidence>
<gene>
    <name evidence="7" type="ORF">HK097_002813</name>
</gene>
<dbReference type="Proteomes" id="UP001212841">
    <property type="component" value="Unassembled WGS sequence"/>
</dbReference>
<dbReference type="GO" id="GO:0008270">
    <property type="term" value="F:zinc ion binding"/>
    <property type="evidence" value="ECO:0007669"/>
    <property type="project" value="UniProtKB-KW"/>
</dbReference>
<evidence type="ECO:0000256" key="5">
    <source>
        <dbReference type="SAM" id="MobiDB-lite"/>
    </source>
</evidence>
<keyword evidence="2 4" id="KW-0863">Zinc-finger</keyword>
<keyword evidence="8" id="KW-1185">Reference proteome</keyword>